<dbReference type="Gene3D" id="2.30.30.40">
    <property type="entry name" value="SH3 Domains"/>
    <property type="match status" value="1"/>
</dbReference>
<evidence type="ECO:0000313" key="5">
    <source>
        <dbReference type="EMBL" id="ODN06606.1"/>
    </source>
</evidence>
<keyword evidence="1 2" id="KW-0728">SH3 domain</keyword>
<dbReference type="GO" id="GO:0003779">
    <property type="term" value="F:actin binding"/>
    <property type="evidence" value="ECO:0007669"/>
    <property type="project" value="TreeGrafter"/>
</dbReference>
<keyword evidence="5" id="KW-0808">Transferase</keyword>
<dbReference type="Proteomes" id="UP000094527">
    <property type="component" value="Unassembled WGS sequence"/>
</dbReference>
<dbReference type="STRING" id="48709.A0A1D2NNT7"/>
<keyword evidence="6" id="KW-1185">Reference proteome</keyword>
<evidence type="ECO:0000313" key="6">
    <source>
        <dbReference type="Proteomes" id="UP000094527"/>
    </source>
</evidence>
<dbReference type="InterPro" id="IPR041418">
    <property type="entry name" value="SAM_3"/>
</dbReference>
<feature type="compositionally biased region" description="Polar residues" evidence="3">
    <location>
        <begin position="402"/>
        <end position="418"/>
    </location>
</feature>
<feature type="region of interest" description="Disordered" evidence="3">
    <location>
        <begin position="394"/>
        <end position="511"/>
    </location>
</feature>
<dbReference type="PROSITE" id="PS50002">
    <property type="entry name" value="SH3"/>
    <property type="match status" value="1"/>
</dbReference>
<dbReference type="OMA" id="NIIMADV"/>
<accession>A0A1D2NNT7</accession>
<dbReference type="GO" id="GO:0005886">
    <property type="term" value="C:plasma membrane"/>
    <property type="evidence" value="ECO:0007669"/>
    <property type="project" value="TreeGrafter"/>
</dbReference>
<dbReference type="GO" id="GO:0016301">
    <property type="term" value="F:kinase activity"/>
    <property type="evidence" value="ECO:0007669"/>
    <property type="project" value="UniProtKB-KW"/>
</dbReference>
<feature type="domain" description="SH3" evidence="4">
    <location>
        <begin position="207"/>
        <end position="266"/>
    </location>
</feature>
<dbReference type="Pfam" id="PF22975">
    <property type="entry name" value="EPS8_2nd"/>
    <property type="match status" value="1"/>
</dbReference>
<dbReference type="SMART" id="SM00326">
    <property type="entry name" value="SH3"/>
    <property type="match status" value="1"/>
</dbReference>
<dbReference type="InterPro" id="IPR039801">
    <property type="entry name" value="EPS8-like"/>
</dbReference>
<keyword evidence="5" id="KW-0675">Receptor</keyword>
<dbReference type="PANTHER" id="PTHR12287">
    <property type="entry name" value="EPIDERMAL GROWTH FACTOR RECEPTOR KINASE SUBSTRATE EPS8-RELATED PROTEIN"/>
    <property type="match status" value="1"/>
</dbReference>
<comment type="caution">
    <text evidence="5">The sequence shown here is derived from an EMBL/GenBank/DDBJ whole genome shotgun (WGS) entry which is preliminary data.</text>
</comment>
<dbReference type="InterPro" id="IPR013761">
    <property type="entry name" value="SAM/pointed_sf"/>
</dbReference>
<name>A0A1D2NNT7_ORCCI</name>
<evidence type="ECO:0000259" key="4">
    <source>
        <dbReference type="PROSITE" id="PS50002"/>
    </source>
</evidence>
<evidence type="ECO:0000256" key="2">
    <source>
        <dbReference type="PROSITE-ProRule" id="PRU00192"/>
    </source>
</evidence>
<dbReference type="Pfam" id="PF18016">
    <property type="entry name" value="SAM_3"/>
    <property type="match status" value="1"/>
</dbReference>
<feature type="compositionally biased region" description="Acidic residues" evidence="3">
    <location>
        <begin position="479"/>
        <end position="489"/>
    </location>
</feature>
<dbReference type="PANTHER" id="PTHR12287:SF23">
    <property type="entry name" value="AROUSER, ISOFORM A-RELATED"/>
    <property type="match status" value="1"/>
</dbReference>
<dbReference type="Gene3D" id="1.10.150.50">
    <property type="entry name" value="Transcription Factor, Ets-1"/>
    <property type="match status" value="1"/>
</dbReference>
<evidence type="ECO:0000256" key="3">
    <source>
        <dbReference type="SAM" id="MobiDB-lite"/>
    </source>
</evidence>
<feature type="compositionally biased region" description="Basic and acidic residues" evidence="3">
    <location>
        <begin position="450"/>
        <end position="463"/>
    </location>
</feature>
<gene>
    <name evidence="5" type="ORF">Ocin01_00068</name>
</gene>
<organism evidence="5 6">
    <name type="scientific">Orchesella cincta</name>
    <name type="common">Springtail</name>
    <name type="synonym">Podura cincta</name>
    <dbReference type="NCBI Taxonomy" id="48709"/>
    <lineage>
        <taxon>Eukaryota</taxon>
        <taxon>Metazoa</taxon>
        <taxon>Ecdysozoa</taxon>
        <taxon>Arthropoda</taxon>
        <taxon>Hexapoda</taxon>
        <taxon>Collembola</taxon>
        <taxon>Entomobryomorpha</taxon>
        <taxon>Entomobryoidea</taxon>
        <taxon>Orchesellidae</taxon>
        <taxon>Orchesellinae</taxon>
        <taxon>Orchesella</taxon>
    </lineage>
</organism>
<sequence length="511" mass="57620">MVSKKGKKKDHGEGLLSMRARPPHEREFVDILQKFKLSFNLLARLKTHIHDPNAPELVHFLFTPLALIVDASRDAHAAGLATRVVAPLLSRGAIELLNNCLTSKETELWHSLGDAWLLPREQWKGYVPQYQPVFMDGWSPTIPDSNNLGAAVASEAQRRMQERIIQAAQHEAEARRVDRERSISPVEIMPDDFASGQRAFVDSIRGRGGRVVMVTHPRTANNHKELTVVRGEYLEVLDDSKKWWKACNWKGQVAHVPHTIVSLLSEYPQEAGAYHGDRSALEDEMMQMELKNVLTIYREKRHIAIPRTPEVYIVQNSTPTEVQEWLKVKGFSTRIQKQLAGLNGGELFKLNRSQLEEYCGKEEGLRLNSQITISRNTSGYKTARSSELRAILAKARAKAEQPNGSFASTSMGASNSDHGVSRSASDASSKSPSPEKSSSKTVKVPVLKTTFKEENKNRKSRYDEDSEDDIVTRHFNFSDDGDDDSDEDDANKGTLGRMLKQKRREMLQQRK</sequence>
<dbReference type="GO" id="GO:0007266">
    <property type="term" value="P:Rho protein signal transduction"/>
    <property type="evidence" value="ECO:0007669"/>
    <property type="project" value="TreeGrafter"/>
</dbReference>
<dbReference type="OrthoDB" id="4680325at2759"/>
<feature type="compositionally biased region" description="Low complexity" evidence="3">
    <location>
        <begin position="421"/>
        <end position="446"/>
    </location>
</feature>
<dbReference type="AlphaFoldDB" id="A0A1D2NNT7"/>
<proteinExistence type="predicted"/>
<dbReference type="SUPFAM" id="SSF50044">
    <property type="entry name" value="SH3-domain"/>
    <property type="match status" value="1"/>
</dbReference>
<dbReference type="InterPro" id="IPR001452">
    <property type="entry name" value="SH3_domain"/>
</dbReference>
<protein>
    <submittedName>
        <fullName evidence="5">Epidermal growth factor receptor kinase substrate 8-like protein 2</fullName>
    </submittedName>
</protein>
<keyword evidence="5" id="KW-0418">Kinase</keyword>
<dbReference type="EMBL" id="LJIJ01000002">
    <property type="protein sequence ID" value="ODN06606.1"/>
    <property type="molecule type" value="Genomic_DNA"/>
</dbReference>
<dbReference type="GO" id="GO:0035023">
    <property type="term" value="P:regulation of Rho protein signal transduction"/>
    <property type="evidence" value="ECO:0007669"/>
    <property type="project" value="TreeGrafter"/>
</dbReference>
<dbReference type="InterPro" id="IPR036028">
    <property type="entry name" value="SH3-like_dom_sf"/>
</dbReference>
<evidence type="ECO:0000256" key="1">
    <source>
        <dbReference type="ARBA" id="ARBA00022443"/>
    </source>
</evidence>
<reference evidence="5 6" key="1">
    <citation type="journal article" date="2016" name="Genome Biol. Evol.">
        <title>Gene Family Evolution Reflects Adaptation to Soil Environmental Stressors in the Genome of the Collembolan Orchesella cincta.</title>
        <authorList>
            <person name="Faddeeva-Vakhrusheva A."/>
            <person name="Derks M.F."/>
            <person name="Anvar S.Y."/>
            <person name="Agamennone V."/>
            <person name="Suring W."/>
            <person name="Smit S."/>
            <person name="van Straalen N.M."/>
            <person name="Roelofs D."/>
        </authorList>
    </citation>
    <scope>NUCLEOTIDE SEQUENCE [LARGE SCALE GENOMIC DNA]</scope>
    <source>
        <tissue evidence="5">Mixed pool</tissue>
    </source>
</reference>
<dbReference type="InterPro" id="IPR055093">
    <property type="entry name" value="EPS8_2nd"/>
</dbReference>